<name>A0A7J5YNK8_DISMA</name>
<dbReference type="AlphaFoldDB" id="A0A7J5YNK8"/>
<protein>
    <submittedName>
        <fullName evidence="1">Uncharacterized protein</fullName>
    </submittedName>
</protein>
<gene>
    <name evidence="1" type="ORF">F7725_012303</name>
</gene>
<reference evidence="1 2" key="1">
    <citation type="submission" date="2020-03" db="EMBL/GenBank/DDBJ databases">
        <title>Dissostichus mawsoni Genome sequencing and assembly.</title>
        <authorList>
            <person name="Park H."/>
        </authorList>
    </citation>
    <scope>NUCLEOTIDE SEQUENCE [LARGE SCALE GENOMIC DNA]</scope>
    <source>
        <strain evidence="1">DM0001</strain>
        <tissue evidence="1">Muscle</tissue>
    </source>
</reference>
<organism evidence="1 2">
    <name type="scientific">Dissostichus mawsoni</name>
    <name type="common">Antarctic cod</name>
    <dbReference type="NCBI Taxonomy" id="36200"/>
    <lineage>
        <taxon>Eukaryota</taxon>
        <taxon>Metazoa</taxon>
        <taxon>Chordata</taxon>
        <taxon>Craniata</taxon>
        <taxon>Vertebrata</taxon>
        <taxon>Euteleostomi</taxon>
        <taxon>Actinopterygii</taxon>
        <taxon>Neopterygii</taxon>
        <taxon>Teleostei</taxon>
        <taxon>Neoteleostei</taxon>
        <taxon>Acanthomorphata</taxon>
        <taxon>Eupercaria</taxon>
        <taxon>Perciformes</taxon>
        <taxon>Notothenioidei</taxon>
        <taxon>Nototheniidae</taxon>
        <taxon>Dissostichus</taxon>
    </lineage>
</organism>
<proteinExistence type="predicted"/>
<dbReference type="EMBL" id="JAAKFY010000010">
    <property type="protein sequence ID" value="KAF3850531.1"/>
    <property type="molecule type" value="Genomic_DNA"/>
</dbReference>
<evidence type="ECO:0000313" key="1">
    <source>
        <dbReference type="EMBL" id="KAF3850531.1"/>
    </source>
</evidence>
<comment type="caution">
    <text evidence="1">The sequence shown here is derived from an EMBL/GenBank/DDBJ whole genome shotgun (WGS) entry which is preliminary data.</text>
</comment>
<accession>A0A7J5YNK8</accession>
<keyword evidence="2" id="KW-1185">Reference proteome</keyword>
<evidence type="ECO:0000313" key="2">
    <source>
        <dbReference type="Proteomes" id="UP000518266"/>
    </source>
</evidence>
<sequence>MQRRTSGCRSFRASGTKKEERRHLSFFQELRQLLGEQPQHRGGLVSVRGHGAGQSLGCSGADRLLVVRHVYDQQRAELAVLADDLQRSDQLTLLVLAAARRLLDDRVQEREAHGERRSRQWSHN</sequence>
<dbReference type="Proteomes" id="UP000518266">
    <property type="component" value="Unassembled WGS sequence"/>
</dbReference>